<gene>
    <name evidence="2" type="ORF">C7999DRAFT_28174</name>
</gene>
<comment type="caution">
    <text evidence="2">The sequence shown here is derived from an EMBL/GenBank/DDBJ whole genome shotgun (WGS) entry which is preliminary data.</text>
</comment>
<evidence type="ECO:0000313" key="2">
    <source>
        <dbReference type="EMBL" id="KAK4251146.1"/>
    </source>
</evidence>
<dbReference type="Gene3D" id="3.30.160.60">
    <property type="entry name" value="Classic Zinc Finger"/>
    <property type="match status" value="1"/>
</dbReference>
<feature type="region of interest" description="Disordered" evidence="1">
    <location>
        <begin position="174"/>
        <end position="244"/>
    </location>
</feature>
<feature type="compositionally biased region" description="Polar residues" evidence="1">
    <location>
        <begin position="185"/>
        <end position="207"/>
    </location>
</feature>
<reference evidence="2" key="2">
    <citation type="submission" date="2023-05" db="EMBL/GenBank/DDBJ databases">
        <authorList>
            <consortium name="Lawrence Berkeley National Laboratory"/>
            <person name="Steindorff A."/>
            <person name="Hensen N."/>
            <person name="Bonometti L."/>
            <person name="Westerberg I."/>
            <person name="Brannstrom I.O."/>
            <person name="Guillou S."/>
            <person name="Cros-Aarteil S."/>
            <person name="Calhoun S."/>
            <person name="Haridas S."/>
            <person name="Kuo A."/>
            <person name="Mondo S."/>
            <person name="Pangilinan J."/>
            <person name="Riley R."/>
            <person name="Labutti K."/>
            <person name="Andreopoulos B."/>
            <person name="Lipzen A."/>
            <person name="Chen C."/>
            <person name="Yanf M."/>
            <person name="Daum C."/>
            <person name="Ng V."/>
            <person name="Clum A."/>
            <person name="Ohm R."/>
            <person name="Martin F."/>
            <person name="Silar P."/>
            <person name="Natvig D."/>
            <person name="Lalanne C."/>
            <person name="Gautier V."/>
            <person name="Ament-Velasquez S.L."/>
            <person name="Kruys A."/>
            <person name="Hutchinson M.I."/>
            <person name="Powell A.J."/>
            <person name="Barry K."/>
            <person name="Miller A.N."/>
            <person name="Grigoriev I.V."/>
            <person name="Debuchy R."/>
            <person name="Gladieux P."/>
            <person name="Thoren M.H."/>
            <person name="Johannesson H."/>
        </authorList>
    </citation>
    <scope>NUCLEOTIDE SEQUENCE</scope>
    <source>
        <strain evidence="2">CBS 359.72</strain>
    </source>
</reference>
<keyword evidence="3" id="KW-1185">Reference proteome</keyword>
<reference evidence="2" key="1">
    <citation type="journal article" date="2023" name="Mol. Phylogenet. Evol.">
        <title>Genome-scale phylogeny and comparative genomics of the fungal order Sordariales.</title>
        <authorList>
            <person name="Hensen N."/>
            <person name="Bonometti L."/>
            <person name="Westerberg I."/>
            <person name="Brannstrom I.O."/>
            <person name="Guillou S."/>
            <person name="Cros-Aarteil S."/>
            <person name="Calhoun S."/>
            <person name="Haridas S."/>
            <person name="Kuo A."/>
            <person name="Mondo S."/>
            <person name="Pangilinan J."/>
            <person name="Riley R."/>
            <person name="LaButti K."/>
            <person name="Andreopoulos B."/>
            <person name="Lipzen A."/>
            <person name="Chen C."/>
            <person name="Yan M."/>
            <person name="Daum C."/>
            <person name="Ng V."/>
            <person name="Clum A."/>
            <person name="Steindorff A."/>
            <person name="Ohm R.A."/>
            <person name="Martin F."/>
            <person name="Silar P."/>
            <person name="Natvig D.O."/>
            <person name="Lalanne C."/>
            <person name="Gautier V."/>
            <person name="Ament-Velasquez S.L."/>
            <person name="Kruys A."/>
            <person name="Hutchinson M.I."/>
            <person name="Powell A.J."/>
            <person name="Barry K."/>
            <person name="Miller A.N."/>
            <person name="Grigoriev I.V."/>
            <person name="Debuchy R."/>
            <person name="Gladieux P."/>
            <person name="Hiltunen Thoren M."/>
            <person name="Johannesson H."/>
        </authorList>
    </citation>
    <scope>NUCLEOTIDE SEQUENCE</scope>
    <source>
        <strain evidence="2">CBS 359.72</strain>
    </source>
</reference>
<feature type="region of interest" description="Disordered" evidence="1">
    <location>
        <begin position="1"/>
        <end position="28"/>
    </location>
</feature>
<sequence length="421" mass="45494">MDPTYISQGFDDACSHTPRSRAGSGVSTTEGLLQNLQLAETTSLETGYYTTSRPQSSQGLASPAYLSPSLSHSPGYLSTSFTQHQTPFPSLPSDPAASDPEWFKTEQIQAQGAPLLRIQPAQDQPGESASPPPLPSVETEAMSTVAVSYDPAFTMGTRSSFTWPVMESNSGLMPPHDLGPYGSDASLTPPSHSRSVTASPPRTTLTPEQRELKRQRDQARHNSKLQARSRRTDSASSSVYSPPVTLADMTTGASSMPIYTTAPSQISLLAEPTAQQYLPPFSPPLQDQNQAAMFTSPYQSQSYLPEYPYPASTAPSLPSHYGPLVQDPSLGMYPVPPVLPPGPPEASGQVRVVHSRPKPQCWEHGCNGRQFSTFSNLLRHQREKSGQAAKATCPNCGAEFTRTTARNGHLLHDKCKKKNPN</sequence>
<protein>
    <submittedName>
        <fullName evidence="2">Uncharacterized protein</fullName>
    </submittedName>
</protein>
<evidence type="ECO:0000256" key="1">
    <source>
        <dbReference type="SAM" id="MobiDB-lite"/>
    </source>
</evidence>
<dbReference type="Proteomes" id="UP001303647">
    <property type="component" value="Unassembled WGS sequence"/>
</dbReference>
<organism evidence="2 3">
    <name type="scientific">Corynascus novoguineensis</name>
    <dbReference type="NCBI Taxonomy" id="1126955"/>
    <lineage>
        <taxon>Eukaryota</taxon>
        <taxon>Fungi</taxon>
        <taxon>Dikarya</taxon>
        <taxon>Ascomycota</taxon>
        <taxon>Pezizomycotina</taxon>
        <taxon>Sordariomycetes</taxon>
        <taxon>Sordariomycetidae</taxon>
        <taxon>Sordariales</taxon>
        <taxon>Chaetomiaceae</taxon>
        <taxon>Corynascus</taxon>
    </lineage>
</organism>
<feature type="region of interest" description="Disordered" evidence="1">
    <location>
        <begin position="76"/>
        <end position="99"/>
    </location>
</feature>
<dbReference type="AlphaFoldDB" id="A0AAN7HIC9"/>
<accession>A0AAN7HIC9</accession>
<name>A0AAN7HIC9_9PEZI</name>
<feature type="compositionally biased region" description="Polar residues" evidence="1">
    <location>
        <begin position="76"/>
        <end position="86"/>
    </location>
</feature>
<evidence type="ECO:0000313" key="3">
    <source>
        <dbReference type="Proteomes" id="UP001303647"/>
    </source>
</evidence>
<dbReference type="EMBL" id="MU857607">
    <property type="protein sequence ID" value="KAK4251146.1"/>
    <property type="molecule type" value="Genomic_DNA"/>
</dbReference>
<feature type="compositionally biased region" description="Basic and acidic residues" evidence="1">
    <location>
        <begin position="208"/>
        <end position="220"/>
    </location>
</feature>
<feature type="compositionally biased region" description="Low complexity" evidence="1">
    <location>
        <begin position="87"/>
        <end position="99"/>
    </location>
</feature>
<proteinExistence type="predicted"/>